<sequence length="336" mass="37445">MVKNMDNKKITIKDVAKKSGVSVSTVSRILNGYEQNFTPRTVRRVLKARDELSYEPDYFARRMIMKESKTIGVLIPDITNPFFSELIRGIENILYKENFITMLCNADLDQEKEDTYLRELTRRGVDGFIIASSAISNESINATLKANGHPFIVLDQKKAEGISDAIITDDYTGGQLAAQHLKELGHEQIAIAMPKNAPANIQKRLSGVRSIYGEEQIDLVDAELSKTGGRAAVPAVLKTTATAIFAINDEIALGLYLGLSEAGKKIPADYSVIGYDNIDMCEYMVPQLTTIAQPIFELGQITAKMLLERIENPSKDWEERMLPVNLIERFSTAHLN</sequence>
<dbReference type="InterPro" id="IPR001387">
    <property type="entry name" value="Cro/C1-type_HTH"/>
</dbReference>
<dbReference type="PRINTS" id="PR00036">
    <property type="entry name" value="HTHLACI"/>
</dbReference>
<dbReference type="PATRIC" id="fig|331679.3.peg.591"/>
<dbReference type="SUPFAM" id="SSF47413">
    <property type="entry name" value="lambda repressor-like DNA-binding domains"/>
    <property type="match status" value="1"/>
</dbReference>
<dbReference type="InterPro" id="IPR001761">
    <property type="entry name" value="Peripla_BP/Lac1_sug-bd_dom"/>
</dbReference>
<dbReference type="PROSITE" id="PS00356">
    <property type="entry name" value="HTH_LACI_1"/>
    <property type="match status" value="1"/>
</dbReference>
<keyword evidence="8" id="KW-1185">Reference proteome</keyword>
<proteinExistence type="predicted"/>
<comment type="caution">
    <text evidence="7">The sequence shown here is derived from an EMBL/GenBank/DDBJ whole genome shotgun (WGS) entry which is preliminary data.</text>
</comment>
<name>A0A0R2KVA0_9LACO</name>
<dbReference type="SMART" id="SM00354">
    <property type="entry name" value="HTH_LACI"/>
    <property type="match status" value="1"/>
</dbReference>
<dbReference type="PANTHER" id="PTHR30146:SF148">
    <property type="entry name" value="HTH-TYPE TRANSCRIPTIONAL REPRESSOR PURR-RELATED"/>
    <property type="match status" value="1"/>
</dbReference>
<evidence type="ECO:0000256" key="2">
    <source>
        <dbReference type="ARBA" id="ARBA00023015"/>
    </source>
</evidence>
<keyword evidence="3" id="KW-0238">DNA-binding</keyword>
<reference evidence="7 8" key="1">
    <citation type="journal article" date="2015" name="Genome Announc.">
        <title>Expanding the biotechnology potential of lactobacilli through comparative genomics of 213 strains and associated genera.</title>
        <authorList>
            <person name="Sun Z."/>
            <person name="Harris H.M."/>
            <person name="McCann A."/>
            <person name="Guo C."/>
            <person name="Argimon S."/>
            <person name="Zhang W."/>
            <person name="Yang X."/>
            <person name="Jeffery I.B."/>
            <person name="Cooney J.C."/>
            <person name="Kagawa T.F."/>
            <person name="Liu W."/>
            <person name="Song Y."/>
            <person name="Salvetti E."/>
            <person name="Wrobel A."/>
            <person name="Rasinkangas P."/>
            <person name="Parkhill J."/>
            <person name="Rea M.C."/>
            <person name="O'Sullivan O."/>
            <person name="Ritari J."/>
            <person name="Douillard F.P."/>
            <person name="Paul Ross R."/>
            <person name="Yang R."/>
            <person name="Briner A.E."/>
            <person name="Felis G.E."/>
            <person name="de Vos W.M."/>
            <person name="Barrangou R."/>
            <person name="Klaenhammer T.R."/>
            <person name="Caufield P.W."/>
            <person name="Cui Y."/>
            <person name="Zhang H."/>
            <person name="O'Toole P.W."/>
        </authorList>
    </citation>
    <scope>NUCLEOTIDE SEQUENCE [LARGE SCALE GENOMIC DNA]</scope>
    <source>
        <strain evidence="7 8">DSM 18001</strain>
    </source>
</reference>
<dbReference type="InterPro" id="IPR028082">
    <property type="entry name" value="Peripla_BP_I"/>
</dbReference>
<evidence type="ECO:0000256" key="4">
    <source>
        <dbReference type="ARBA" id="ARBA00023163"/>
    </source>
</evidence>
<dbReference type="AlphaFoldDB" id="A0A0R2KVA0"/>
<evidence type="ECO:0000313" key="8">
    <source>
        <dbReference type="Proteomes" id="UP000051859"/>
    </source>
</evidence>
<dbReference type="GO" id="GO:0000976">
    <property type="term" value="F:transcription cis-regulatory region binding"/>
    <property type="evidence" value="ECO:0007669"/>
    <property type="project" value="TreeGrafter"/>
</dbReference>
<dbReference type="Proteomes" id="UP000051859">
    <property type="component" value="Unassembled WGS sequence"/>
</dbReference>
<dbReference type="Pfam" id="PF00532">
    <property type="entry name" value="Peripla_BP_1"/>
    <property type="match status" value="1"/>
</dbReference>
<dbReference type="SUPFAM" id="SSF53822">
    <property type="entry name" value="Periplasmic binding protein-like I"/>
    <property type="match status" value="1"/>
</dbReference>
<protein>
    <submittedName>
        <fullName evidence="7">LacI family transcription regulator</fullName>
    </submittedName>
</protein>
<gene>
    <name evidence="7" type="ORF">IV81_GL000584</name>
</gene>
<dbReference type="CDD" id="cd01392">
    <property type="entry name" value="HTH_LacI"/>
    <property type="match status" value="1"/>
</dbReference>
<organism evidence="7 8">
    <name type="scientific">Pediococcus stilesii</name>
    <dbReference type="NCBI Taxonomy" id="331679"/>
    <lineage>
        <taxon>Bacteria</taxon>
        <taxon>Bacillati</taxon>
        <taxon>Bacillota</taxon>
        <taxon>Bacilli</taxon>
        <taxon>Lactobacillales</taxon>
        <taxon>Lactobacillaceae</taxon>
        <taxon>Pediococcus</taxon>
    </lineage>
</organism>
<keyword evidence="2" id="KW-0805">Transcription regulation</keyword>
<keyword evidence="1" id="KW-0678">Repressor</keyword>
<feature type="domain" description="HTH cro/C1-type" evidence="6">
    <location>
        <begin position="8"/>
        <end position="59"/>
    </location>
</feature>
<dbReference type="NCBIfam" id="NF047341">
    <property type="entry name" value="lactose_RbsR"/>
    <property type="match status" value="1"/>
</dbReference>
<dbReference type="GO" id="GO:0003700">
    <property type="term" value="F:DNA-binding transcription factor activity"/>
    <property type="evidence" value="ECO:0007669"/>
    <property type="project" value="TreeGrafter"/>
</dbReference>
<dbReference type="PROSITE" id="PS50943">
    <property type="entry name" value="HTH_CROC1"/>
    <property type="match status" value="1"/>
</dbReference>
<dbReference type="Gene3D" id="1.10.260.40">
    <property type="entry name" value="lambda repressor-like DNA-binding domains"/>
    <property type="match status" value="1"/>
</dbReference>
<dbReference type="PROSITE" id="PS50932">
    <property type="entry name" value="HTH_LACI_2"/>
    <property type="match status" value="1"/>
</dbReference>
<evidence type="ECO:0000259" key="5">
    <source>
        <dbReference type="PROSITE" id="PS50932"/>
    </source>
</evidence>
<evidence type="ECO:0000313" key="7">
    <source>
        <dbReference type="EMBL" id="KRN93385.1"/>
    </source>
</evidence>
<evidence type="ECO:0000256" key="1">
    <source>
        <dbReference type="ARBA" id="ARBA00022491"/>
    </source>
</evidence>
<evidence type="ECO:0000259" key="6">
    <source>
        <dbReference type="PROSITE" id="PS50943"/>
    </source>
</evidence>
<accession>A0A0R2KVA0</accession>
<feature type="domain" description="HTH lacI-type" evidence="5">
    <location>
        <begin position="10"/>
        <end position="65"/>
    </location>
</feature>
<dbReference type="STRING" id="331679.IV81_GL000584"/>
<dbReference type="InterPro" id="IPR010982">
    <property type="entry name" value="Lambda_DNA-bd_dom_sf"/>
</dbReference>
<keyword evidence="4" id="KW-0804">Transcription</keyword>
<dbReference type="Pfam" id="PF00356">
    <property type="entry name" value="LacI"/>
    <property type="match status" value="1"/>
</dbReference>
<dbReference type="Gene3D" id="3.40.50.2300">
    <property type="match status" value="2"/>
</dbReference>
<dbReference type="CDD" id="cd19976">
    <property type="entry name" value="PBP1_DegA_Like"/>
    <property type="match status" value="1"/>
</dbReference>
<dbReference type="PANTHER" id="PTHR30146">
    <property type="entry name" value="LACI-RELATED TRANSCRIPTIONAL REPRESSOR"/>
    <property type="match status" value="1"/>
</dbReference>
<evidence type="ECO:0000256" key="3">
    <source>
        <dbReference type="ARBA" id="ARBA00023125"/>
    </source>
</evidence>
<dbReference type="InterPro" id="IPR000843">
    <property type="entry name" value="HTH_LacI"/>
</dbReference>
<dbReference type="EMBL" id="JQBX01000016">
    <property type="protein sequence ID" value="KRN93385.1"/>
    <property type="molecule type" value="Genomic_DNA"/>
</dbReference>